<evidence type="ECO:0000313" key="1">
    <source>
        <dbReference type="EMBL" id="XDJ02786.1"/>
    </source>
</evidence>
<name>A0AB39C7U1_9CAUD</name>
<dbReference type="EMBL" id="PP995776">
    <property type="protein sequence ID" value="XDJ02786.1"/>
    <property type="molecule type" value="Genomic_DNA"/>
</dbReference>
<accession>A0AB39C7U1</accession>
<reference evidence="1" key="1">
    <citation type="submission" date="2024-06" db="EMBL/GenBank/DDBJ databases">
        <authorList>
            <person name="Najeeb S."/>
            <person name="Khan I."/>
            <person name="Muhammad J."/>
            <person name="Abbas A."/>
            <person name="Jahangir M."/>
            <person name="Alvi I.A."/>
            <person name="Ullah A."/>
            <person name="Ullah A."/>
            <person name="Khan A."/>
        </authorList>
    </citation>
    <scope>NUCLEOTIDE SEQUENCE</scope>
</reference>
<organism evidence="1">
    <name type="scientific">Staphylococcus phage UHP46</name>
    <dbReference type="NCBI Taxonomy" id="3234966"/>
    <lineage>
        <taxon>Viruses</taxon>
        <taxon>Duplodnaviria</taxon>
        <taxon>Heunggongvirae</taxon>
        <taxon>Uroviricota</taxon>
        <taxon>Caudoviricetes</taxon>
        <taxon>Herelleviridae</taxon>
        <taxon>Twortvirinae</taxon>
        <taxon>Sciuriunavirus</taxon>
    </lineage>
</organism>
<sequence>MYGIWNLLEDVQEARDYNSKQVIEFANVERVAVTGIREEIKTLEEAEEFLLTLGYAVEEM</sequence>
<proteinExistence type="predicted"/>
<protein>
    <submittedName>
        <fullName evidence="1">Uncharacterized protein</fullName>
    </submittedName>
</protein>